<keyword evidence="2" id="KW-0444">Lipid biosynthesis</keyword>
<keyword evidence="9" id="KW-1185">Reference proteome</keyword>
<dbReference type="GO" id="GO:0006654">
    <property type="term" value="P:phosphatidic acid biosynthetic process"/>
    <property type="evidence" value="ECO:0007669"/>
    <property type="project" value="TreeGrafter"/>
</dbReference>
<keyword evidence="6" id="KW-0472">Membrane</keyword>
<accession>A0A1H6GVC8</accession>
<dbReference type="CDD" id="cd07989">
    <property type="entry name" value="LPLAT_AGPAT-like"/>
    <property type="match status" value="1"/>
</dbReference>
<keyword evidence="3 8" id="KW-0808">Transferase</keyword>
<comment type="pathway">
    <text evidence="1">Lipid metabolism.</text>
</comment>
<keyword evidence="6" id="KW-0812">Transmembrane</keyword>
<keyword evidence="5 8" id="KW-0012">Acyltransferase</keyword>
<organism evidence="8 9">
    <name type="scientific">Magnetospirillum fulvum</name>
    <name type="common">Rhodospirillum fulvum</name>
    <dbReference type="NCBI Taxonomy" id="1082"/>
    <lineage>
        <taxon>Bacteria</taxon>
        <taxon>Pseudomonadati</taxon>
        <taxon>Pseudomonadota</taxon>
        <taxon>Alphaproteobacteria</taxon>
        <taxon>Rhodospirillales</taxon>
        <taxon>Rhodospirillaceae</taxon>
        <taxon>Magnetospirillum</taxon>
    </lineage>
</organism>
<keyword evidence="4" id="KW-0443">Lipid metabolism</keyword>
<dbReference type="InterPro" id="IPR002123">
    <property type="entry name" value="Plipid/glycerol_acylTrfase"/>
</dbReference>
<name>A0A1H6GVC8_MAGFU</name>
<dbReference type="OrthoDB" id="9806880at2"/>
<dbReference type="SMART" id="SM00563">
    <property type="entry name" value="PlsC"/>
    <property type="match status" value="1"/>
</dbReference>
<dbReference type="EMBL" id="FNWO01000002">
    <property type="protein sequence ID" value="SEH27437.1"/>
    <property type="molecule type" value="Genomic_DNA"/>
</dbReference>
<evidence type="ECO:0000313" key="9">
    <source>
        <dbReference type="Proteomes" id="UP000182983"/>
    </source>
</evidence>
<evidence type="ECO:0000259" key="7">
    <source>
        <dbReference type="SMART" id="SM00563"/>
    </source>
</evidence>
<proteinExistence type="predicted"/>
<gene>
    <name evidence="8" type="ORF">SAMN04244559_00509</name>
</gene>
<evidence type="ECO:0000256" key="2">
    <source>
        <dbReference type="ARBA" id="ARBA00022516"/>
    </source>
</evidence>
<feature type="domain" description="Phospholipid/glycerol acyltransferase" evidence="7">
    <location>
        <begin position="68"/>
        <end position="188"/>
    </location>
</feature>
<dbReference type="SUPFAM" id="SSF69593">
    <property type="entry name" value="Glycerol-3-phosphate (1)-acyltransferase"/>
    <property type="match status" value="1"/>
</dbReference>
<dbReference type="PANTHER" id="PTHR10434:SF64">
    <property type="entry name" value="1-ACYL-SN-GLYCEROL-3-PHOSPHATE ACYLTRANSFERASE-RELATED"/>
    <property type="match status" value="1"/>
</dbReference>
<dbReference type="Proteomes" id="UP000182983">
    <property type="component" value="Unassembled WGS sequence"/>
</dbReference>
<evidence type="ECO:0000256" key="5">
    <source>
        <dbReference type="ARBA" id="ARBA00023315"/>
    </source>
</evidence>
<evidence type="ECO:0000256" key="4">
    <source>
        <dbReference type="ARBA" id="ARBA00023098"/>
    </source>
</evidence>
<sequence length="266" mass="28465">MVSPFLGLVRFAAFTAWTLLLVPPYLLTRMVSCRRAGQIVLFYWRGVIRLIGFTVVARGAPEAGAGPALYVANHASYLDIIVLGSLIPACFIAKAEVAGWPGFGLLARLARTVFVDRRPTATARERDSVRHRLENGDSLILFAEGTSSDGNRVLAFKSALLSVAETGLTGADGIVRPLPVQPVSLAYTRLDGLPLTRAMRPFLAWYGDMTLAGHLLGALGLGRVTVEVTFHPATSLASFPSRKDLTVHCHDLVANGVATMLAGRAA</sequence>
<dbReference type="RefSeq" id="WP_074765252.1">
    <property type="nucleotide sequence ID" value="NZ_FNWO01000002.1"/>
</dbReference>
<evidence type="ECO:0000256" key="6">
    <source>
        <dbReference type="SAM" id="Phobius"/>
    </source>
</evidence>
<feature type="transmembrane region" description="Helical" evidence="6">
    <location>
        <begin position="6"/>
        <end position="27"/>
    </location>
</feature>
<dbReference type="AlphaFoldDB" id="A0A1H6GVC8"/>
<dbReference type="Pfam" id="PF01553">
    <property type="entry name" value="Acyltransferase"/>
    <property type="match status" value="1"/>
</dbReference>
<reference evidence="9" key="1">
    <citation type="submission" date="2016-10" db="EMBL/GenBank/DDBJ databases">
        <authorList>
            <person name="Varghese N."/>
            <person name="Submissions S."/>
        </authorList>
    </citation>
    <scope>NUCLEOTIDE SEQUENCE [LARGE SCALE GENOMIC DNA]</scope>
    <source>
        <strain evidence="9">DSM 13234</strain>
    </source>
</reference>
<evidence type="ECO:0000256" key="3">
    <source>
        <dbReference type="ARBA" id="ARBA00022679"/>
    </source>
</evidence>
<keyword evidence="6" id="KW-1133">Transmembrane helix</keyword>
<dbReference type="GO" id="GO:0003841">
    <property type="term" value="F:1-acylglycerol-3-phosphate O-acyltransferase activity"/>
    <property type="evidence" value="ECO:0007669"/>
    <property type="project" value="TreeGrafter"/>
</dbReference>
<protein>
    <submittedName>
        <fullName evidence="8">Lyso-ornithine lipid acyltransferase</fullName>
    </submittedName>
</protein>
<evidence type="ECO:0000256" key="1">
    <source>
        <dbReference type="ARBA" id="ARBA00005189"/>
    </source>
</evidence>
<feature type="transmembrane region" description="Helical" evidence="6">
    <location>
        <begin position="39"/>
        <end position="60"/>
    </location>
</feature>
<feature type="transmembrane region" description="Helical" evidence="6">
    <location>
        <begin position="80"/>
        <end position="107"/>
    </location>
</feature>
<dbReference type="PANTHER" id="PTHR10434">
    <property type="entry name" value="1-ACYL-SN-GLYCEROL-3-PHOSPHATE ACYLTRANSFERASE"/>
    <property type="match status" value="1"/>
</dbReference>
<evidence type="ECO:0000313" key="8">
    <source>
        <dbReference type="EMBL" id="SEH27437.1"/>
    </source>
</evidence>